<feature type="transmembrane region" description="Helical" evidence="6">
    <location>
        <begin position="214"/>
        <end position="234"/>
    </location>
</feature>
<evidence type="ECO:0000259" key="8">
    <source>
        <dbReference type="Pfam" id="PF04893"/>
    </source>
</evidence>
<evidence type="ECO:0000313" key="9">
    <source>
        <dbReference type="EMBL" id="VDL75294.1"/>
    </source>
</evidence>
<dbReference type="Proteomes" id="UP000271162">
    <property type="component" value="Unassembled WGS sequence"/>
</dbReference>
<keyword evidence="10" id="KW-1185">Reference proteome</keyword>
<evidence type="ECO:0000256" key="4">
    <source>
        <dbReference type="ARBA" id="ARBA00022989"/>
    </source>
</evidence>
<evidence type="ECO:0000256" key="6">
    <source>
        <dbReference type="RuleBase" id="RU361264"/>
    </source>
</evidence>
<feature type="transmembrane region" description="Helical" evidence="6">
    <location>
        <begin position="246"/>
        <end position="263"/>
    </location>
</feature>
<comment type="caution">
    <text evidence="6">Lacks conserved residue(s) required for the propagation of feature annotation.</text>
</comment>
<accession>A0A0N4Y6J3</accession>
<evidence type="ECO:0000256" key="3">
    <source>
        <dbReference type="ARBA" id="ARBA00022692"/>
    </source>
</evidence>
<evidence type="ECO:0000313" key="10">
    <source>
        <dbReference type="Proteomes" id="UP000271162"/>
    </source>
</evidence>
<dbReference type="Pfam" id="PF04893">
    <property type="entry name" value="Yip1"/>
    <property type="match status" value="1"/>
</dbReference>
<feature type="region of interest" description="Disordered" evidence="7">
    <location>
        <begin position="1"/>
        <end position="21"/>
    </location>
</feature>
<protein>
    <recommendedName>
        <fullName evidence="6">Protein YIPF</fullName>
    </recommendedName>
</protein>
<comment type="subcellular location">
    <subcellularLocation>
        <location evidence="6">Golgi apparatus membrane</location>
        <topology evidence="6">Multi-pass membrane protein</topology>
    </subcellularLocation>
    <subcellularLocation>
        <location evidence="1">Membrane</location>
        <topology evidence="1">Multi-pass membrane protein</topology>
    </subcellularLocation>
</comment>
<dbReference type="AlphaFoldDB" id="A0A0N4Y6J3"/>
<name>A0A0N4Y6J3_NIPBR</name>
<dbReference type="GO" id="GO:0005802">
    <property type="term" value="C:trans-Golgi network"/>
    <property type="evidence" value="ECO:0007669"/>
    <property type="project" value="TreeGrafter"/>
</dbReference>
<keyword evidence="3 6" id="KW-0812">Transmembrane</keyword>
<evidence type="ECO:0000256" key="5">
    <source>
        <dbReference type="ARBA" id="ARBA00023136"/>
    </source>
</evidence>
<proteinExistence type="inferred from homology"/>
<reference evidence="9 10" key="2">
    <citation type="submission" date="2018-11" db="EMBL/GenBank/DDBJ databases">
        <authorList>
            <consortium name="Pathogen Informatics"/>
        </authorList>
    </citation>
    <scope>NUCLEOTIDE SEQUENCE [LARGE SCALE GENOMIC DNA]</scope>
</reference>
<evidence type="ECO:0000256" key="7">
    <source>
        <dbReference type="SAM" id="MobiDB-lite"/>
    </source>
</evidence>
<dbReference type="OMA" id="GYTGQFF"/>
<feature type="transmembrane region" description="Helical" evidence="6">
    <location>
        <begin position="157"/>
        <end position="177"/>
    </location>
</feature>
<dbReference type="GO" id="GO:0048280">
    <property type="term" value="P:vesicle fusion with Golgi apparatus"/>
    <property type="evidence" value="ECO:0007669"/>
    <property type="project" value="TreeGrafter"/>
</dbReference>
<feature type="transmembrane region" description="Helical" evidence="6">
    <location>
        <begin position="184"/>
        <end position="208"/>
    </location>
</feature>
<dbReference type="EMBL" id="UYSL01020583">
    <property type="protein sequence ID" value="VDL75294.1"/>
    <property type="molecule type" value="Genomic_DNA"/>
</dbReference>
<feature type="domain" description="Yip1" evidence="8">
    <location>
        <begin position="118"/>
        <end position="261"/>
    </location>
</feature>
<dbReference type="InterPro" id="IPR045231">
    <property type="entry name" value="Yip1/4-like"/>
</dbReference>
<reference evidence="11" key="1">
    <citation type="submission" date="2017-02" db="UniProtKB">
        <authorList>
            <consortium name="WormBaseParasite"/>
        </authorList>
    </citation>
    <scope>IDENTIFICATION</scope>
</reference>
<dbReference type="STRING" id="27835.A0A0N4Y6J3"/>
<keyword evidence="5 6" id="KW-0472">Membrane</keyword>
<evidence type="ECO:0000256" key="1">
    <source>
        <dbReference type="ARBA" id="ARBA00004141"/>
    </source>
</evidence>
<dbReference type="PANTHER" id="PTHR21236:SF2">
    <property type="entry name" value="PROTEIN YIPF"/>
    <property type="match status" value="1"/>
</dbReference>
<dbReference type="GO" id="GO:0000139">
    <property type="term" value="C:Golgi membrane"/>
    <property type="evidence" value="ECO:0007669"/>
    <property type="project" value="UniProtKB-SubCell"/>
</dbReference>
<sequence>MSNVWMDDGQQDAWYGQGQGHAAAQPDMSWGQFDYSQQQTDYNQQYNQSSNNQNYYQQQNPYAQQSQGYYGGQMFVPSAPIGASVAADGEDYENEPPLLEELGINFSHIKEKTLAVLNPTGAASPEVIEDQDLAGPLAFCLLFGFALLLHGKMTFGYIYGIGGLGCVGMYALMNLMASDKSISFVCTASVLGYCLLPMALLSMVTAVLSFKDAFGYSVSALAVIWCSSASSKLFVTALSMHHQRLLVAYPCVLLYSVFALLAIF</sequence>
<organism evidence="11">
    <name type="scientific">Nippostrongylus brasiliensis</name>
    <name type="common">Rat hookworm</name>
    <dbReference type="NCBI Taxonomy" id="27835"/>
    <lineage>
        <taxon>Eukaryota</taxon>
        <taxon>Metazoa</taxon>
        <taxon>Ecdysozoa</taxon>
        <taxon>Nematoda</taxon>
        <taxon>Chromadorea</taxon>
        <taxon>Rhabditida</taxon>
        <taxon>Rhabditina</taxon>
        <taxon>Rhabditomorpha</taxon>
        <taxon>Strongyloidea</taxon>
        <taxon>Heligmosomidae</taxon>
        <taxon>Nippostrongylus</taxon>
    </lineage>
</organism>
<dbReference type="PANTHER" id="PTHR21236">
    <property type="entry name" value="GOLGI MEMBRANE PROTEIN YIP1"/>
    <property type="match status" value="1"/>
</dbReference>
<keyword evidence="4 6" id="KW-1133">Transmembrane helix</keyword>
<evidence type="ECO:0000313" key="11">
    <source>
        <dbReference type="WBParaSite" id="NBR_0001170401-mRNA-1"/>
    </source>
</evidence>
<dbReference type="GO" id="GO:0006888">
    <property type="term" value="P:endoplasmic reticulum to Golgi vesicle-mediated transport"/>
    <property type="evidence" value="ECO:0007669"/>
    <property type="project" value="InterPro"/>
</dbReference>
<dbReference type="WBParaSite" id="NBR_0001170401-mRNA-1">
    <property type="protein sequence ID" value="NBR_0001170401-mRNA-1"/>
    <property type="gene ID" value="NBR_0001170401"/>
</dbReference>
<comment type="similarity">
    <text evidence="2 6">Belongs to the YIP1 family.</text>
</comment>
<dbReference type="InterPro" id="IPR006977">
    <property type="entry name" value="Yip1_dom"/>
</dbReference>
<gene>
    <name evidence="9" type="ORF">NBR_LOCUS11705</name>
</gene>
<evidence type="ECO:0000256" key="2">
    <source>
        <dbReference type="ARBA" id="ARBA00010596"/>
    </source>
</evidence>